<feature type="transmembrane region" description="Helical" evidence="1">
    <location>
        <begin position="135"/>
        <end position="153"/>
    </location>
</feature>
<organism evidence="2 3">
    <name type="scientific">Candidatus Dojkabacteria bacterium</name>
    <dbReference type="NCBI Taxonomy" id="2099670"/>
    <lineage>
        <taxon>Bacteria</taxon>
        <taxon>Candidatus Dojkabacteria</taxon>
    </lineage>
</organism>
<dbReference type="Proteomes" id="UP000745577">
    <property type="component" value="Unassembled WGS sequence"/>
</dbReference>
<evidence type="ECO:0000313" key="3">
    <source>
        <dbReference type="Proteomes" id="UP000745577"/>
    </source>
</evidence>
<sequence>MNKYFNWINTNILYVFLIFLLLLNLLPILAPILLHYEFNEGSRAIYQLYSFFCHQQHWKSLHLHDHQIAWCARDMFIWGSMLLVLIIVLVRNTKPLGLLWLIIYSIPMLLDGGLQTLAVILGYNDSSVFYVSSNLSRMITGSIFGSGFGLYIFPRMKEIVQQEKVSSSSGGSFKIFKGGTHHLKIVLIILLIMSLIYITFIQLWQITSNEYLPTNFLDSETKLPEDNRDWFLRRQRGI</sequence>
<dbReference type="Pfam" id="PF09858">
    <property type="entry name" value="DUF2085"/>
    <property type="match status" value="1"/>
</dbReference>
<accession>A0A955I962</accession>
<protein>
    <submittedName>
        <fullName evidence="2">DUF2085 domain-containing protein</fullName>
    </submittedName>
</protein>
<reference evidence="2" key="2">
    <citation type="journal article" date="2021" name="Microbiome">
        <title>Successional dynamics and alternative stable states in a saline activated sludge microbial community over 9 years.</title>
        <authorList>
            <person name="Wang Y."/>
            <person name="Ye J."/>
            <person name="Ju F."/>
            <person name="Liu L."/>
            <person name="Boyd J.A."/>
            <person name="Deng Y."/>
            <person name="Parks D.H."/>
            <person name="Jiang X."/>
            <person name="Yin X."/>
            <person name="Woodcroft B.J."/>
            <person name="Tyson G.W."/>
            <person name="Hugenholtz P."/>
            <person name="Polz M.F."/>
            <person name="Zhang T."/>
        </authorList>
    </citation>
    <scope>NUCLEOTIDE SEQUENCE</scope>
    <source>
        <strain evidence="2">HKST-UBA15</strain>
    </source>
</reference>
<feature type="transmembrane region" description="Helical" evidence="1">
    <location>
        <begin position="185"/>
        <end position="206"/>
    </location>
</feature>
<feature type="transmembrane region" description="Helical" evidence="1">
    <location>
        <begin position="97"/>
        <end position="123"/>
    </location>
</feature>
<dbReference type="AlphaFoldDB" id="A0A955I962"/>
<dbReference type="InterPro" id="IPR019206">
    <property type="entry name" value="DUF2085_TM"/>
</dbReference>
<evidence type="ECO:0000313" key="2">
    <source>
        <dbReference type="EMBL" id="MCA9380324.1"/>
    </source>
</evidence>
<dbReference type="EMBL" id="JAGQLL010000048">
    <property type="protein sequence ID" value="MCA9380324.1"/>
    <property type="molecule type" value="Genomic_DNA"/>
</dbReference>
<evidence type="ECO:0000256" key="1">
    <source>
        <dbReference type="SAM" id="Phobius"/>
    </source>
</evidence>
<keyword evidence="1" id="KW-0472">Membrane</keyword>
<comment type="caution">
    <text evidence="2">The sequence shown here is derived from an EMBL/GenBank/DDBJ whole genome shotgun (WGS) entry which is preliminary data.</text>
</comment>
<gene>
    <name evidence="2" type="ORF">KC675_04055</name>
</gene>
<reference evidence="2" key="1">
    <citation type="submission" date="2020-04" db="EMBL/GenBank/DDBJ databases">
        <authorList>
            <person name="Zhang T."/>
        </authorList>
    </citation>
    <scope>NUCLEOTIDE SEQUENCE</scope>
    <source>
        <strain evidence="2">HKST-UBA15</strain>
    </source>
</reference>
<keyword evidence="1" id="KW-0812">Transmembrane</keyword>
<name>A0A955I962_9BACT</name>
<feature type="transmembrane region" description="Helical" evidence="1">
    <location>
        <begin position="67"/>
        <end position="90"/>
    </location>
</feature>
<proteinExistence type="predicted"/>
<keyword evidence="1" id="KW-1133">Transmembrane helix</keyword>
<feature type="transmembrane region" description="Helical" evidence="1">
    <location>
        <begin position="12"/>
        <end position="34"/>
    </location>
</feature>